<sequence length="127" mass="14763">MLTLDECQREKDELQRQLNQLTDETRTRIYGKLKRQLKDPDTYAVLNYLFIAGMHHFYLGKINRGFINLCCFLLGLVWLIMGSVWGLVPLIIITLIELKALFQSQRIVANYNLNVMKQLMGVSVAEQ</sequence>
<feature type="transmembrane region" description="Helical" evidence="1">
    <location>
        <begin position="66"/>
        <end position="96"/>
    </location>
</feature>
<dbReference type="AlphaFoldDB" id="A0AA37TRX4"/>
<name>A0AA37TRX4_9GAMM</name>
<dbReference type="Proteomes" id="UP001157439">
    <property type="component" value="Unassembled WGS sequence"/>
</dbReference>
<proteinExistence type="predicted"/>
<keyword evidence="1" id="KW-0812">Transmembrane</keyword>
<reference evidence="2 3" key="1">
    <citation type="journal article" date="2014" name="Int. J. Syst. Evol. Microbiol.">
        <title>Complete genome sequence of Corynebacterium casei LMG S-19264T (=DSM 44701T), isolated from a smear-ripened cheese.</title>
        <authorList>
            <consortium name="US DOE Joint Genome Institute (JGI-PGF)"/>
            <person name="Walter F."/>
            <person name="Albersmeier A."/>
            <person name="Kalinowski J."/>
            <person name="Ruckert C."/>
        </authorList>
    </citation>
    <scope>NUCLEOTIDE SEQUENCE [LARGE SCALE GENOMIC DNA]</scope>
    <source>
        <strain evidence="2 3">NBRC 112785</strain>
    </source>
</reference>
<evidence type="ECO:0000313" key="3">
    <source>
        <dbReference type="Proteomes" id="UP001157439"/>
    </source>
</evidence>
<keyword evidence="3" id="KW-1185">Reference proteome</keyword>
<dbReference type="EMBL" id="BSPO01000002">
    <property type="protein sequence ID" value="GLS83356.1"/>
    <property type="molecule type" value="Genomic_DNA"/>
</dbReference>
<keyword evidence="1" id="KW-1133">Transmembrane helix</keyword>
<protein>
    <recommendedName>
        <fullName evidence="4">TM2 domain-containing protein</fullName>
    </recommendedName>
</protein>
<comment type="caution">
    <text evidence="2">The sequence shown here is derived from an EMBL/GenBank/DDBJ whole genome shotgun (WGS) entry which is preliminary data.</text>
</comment>
<dbReference type="RefSeq" id="WP_095499828.1">
    <property type="nucleotide sequence ID" value="NZ_BSPO01000002.1"/>
</dbReference>
<feature type="transmembrane region" description="Helical" evidence="1">
    <location>
        <begin position="42"/>
        <end position="60"/>
    </location>
</feature>
<evidence type="ECO:0000256" key="1">
    <source>
        <dbReference type="SAM" id="Phobius"/>
    </source>
</evidence>
<gene>
    <name evidence="2" type="ORF">GCM10007894_13330</name>
</gene>
<evidence type="ECO:0000313" key="2">
    <source>
        <dbReference type="EMBL" id="GLS83356.1"/>
    </source>
</evidence>
<keyword evidence="1" id="KW-0472">Membrane</keyword>
<accession>A0AA37TRX4</accession>
<organism evidence="2 3">
    <name type="scientific">Paraferrimonas haliotis</name>
    <dbReference type="NCBI Taxonomy" id="2013866"/>
    <lineage>
        <taxon>Bacteria</taxon>
        <taxon>Pseudomonadati</taxon>
        <taxon>Pseudomonadota</taxon>
        <taxon>Gammaproteobacteria</taxon>
        <taxon>Alteromonadales</taxon>
        <taxon>Ferrimonadaceae</taxon>
        <taxon>Paraferrimonas</taxon>
    </lineage>
</organism>
<evidence type="ECO:0008006" key="4">
    <source>
        <dbReference type="Google" id="ProtNLM"/>
    </source>
</evidence>